<evidence type="ECO:0000259" key="6">
    <source>
        <dbReference type="PROSITE" id="PS50931"/>
    </source>
</evidence>
<dbReference type="AlphaFoldDB" id="A0AB34U2N1"/>
<comment type="similarity">
    <text evidence="1">Belongs to the LysR transcriptional regulatory family.</text>
</comment>
<reference evidence="7 8" key="1">
    <citation type="submission" date="2015-09" db="EMBL/GenBank/DDBJ databases">
        <title>Genome announcement of multiple Pseudomonas syringae strains.</title>
        <authorList>
            <person name="Thakur S."/>
            <person name="Wang P.W."/>
            <person name="Gong Y."/>
            <person name="Weir B.S."/>
            <person name="Guttman D.S."/>
        </authorList>
    </citation>
    <scope>NUCLEOTIDE SEQUENCE [LARGE SCALE GENOMIC DNA]</scope>
    <source>
        <strain evidence="7 8">ICMP9623</strain>
    </source>
</reference>
<dbReference type="FunFam" id="3.40.190.290:FF:000001">
    <property type="entry name" value="Transcriptional regulator, LysR family"/>
    <property type="match status" value="1"/>
</dbReference>
<sequence length="382" mass="41361">MMDRIMAARVFMAINERGSLIAAAEALDMSRAMVTRYLAQMETWAGARLLHRTTRKLGLTAPGQVTLLRCQQLVELADAVPLAADTQVDEPRGMLRIACSQSLALAVLAPAVTAYLQRYPGTSVDLLIGNEAVDLVSERIDLAIRITNQLDPNVIARPLGHCDSVVCASPAYLAMHGTPSSPQELAAHNCLTYSYFGKSLWEFTRQQLPLSVPVGGNLSANDSVVLLEAAVAGAGITLQPVHSAAPLIASGKLIAVLPDHQPRALGIHAIYTSRHHQSATLRTMLDFLTEWFERRAQSLEVGSPAAQRTQSAQNGMPTRSMGTIGDTQTPIVSHAPSVQYQVLNLRTRPSSSLDSSSRLLESARAESERSAINWASPWIWLM</sequence>
<dbReference type="Pfam" id="PF00126">
    <property type="entry name" value="HTH_1"/>
    <property type="match status" value="1"/>
</dbReference>
<keyword evidence="3" id="KW-0238">DNA-binding</keyword>
<dbReference type="SUPFAM" id="SSF46785">
    <property type="entry name" value="Winged helix' DNA-binding domain"/>
    <property type="match status" value="1"/>
</dbReference>
<dbReference type="CDD" id="cd08422">
    <property type="entry name" value="PBP2_CrgA_like"/>
    <property type="match status" value="1"/>
</dbReference>
<dbReference type="SUPFAM" id="SSF53850">
    <property type="entry name" value="Periplasmic binding protein-like II"/>
    <property type="match status" value="1"/>
</dbReference>
<keyword evidence="2" id="KW-0805">Transcription regulation</keyword>
<dbReference type="InterPro" id="IPR036390">
    <property type="entry name" value="WH_DNA-bd_sf"/>
</dbReference>
<evidence type="ECO:0000313" key="8">
    <source>
        <dbReference type="Proteomes" id="UP000050545"/>
    </source>
</evidence>
<dbReference type="GO" id="GO:0043565">
    <property type="term" value="F:sequence-specific DNA binding"/>
    <property type="evidence" value="ECO:0007669"/>
    <property type="project" value="TreeGrafter"/>
</dbReference>
<dbReference type="Pfam" id="PF03466">
    <property type="entry name" value="LysR_substrate"/>
    <property type="match status" value="1"/>
</dbReference>
<dbReference type="InterPro" id="IPR058163">
    <property type="entry name" value="LysR-type_TF_proteobact-type"/>
</dbReference>
<dbReference type="InterPro" id="IPR005119">
    <property type="entry name" value="LysR_subst-bd"/>
</dbReference>
<dbReference type="PANTHER" id="PTHR30537">
    <property type="entry name" value="HTH-TYPE TRANSCRIPTIONAL REGULATOR"/>
    <property type="match status" value="1"/>
</dbReference>
<evidence type="ECO:0000256" key="2">
    <source>
        <dbReference type="ARBA" id="ARBA00023015"/>
    </source>
</evidence>
<organism evidence="7 8">
    <name type="scientific">Pseudomonas amygdali pv. hibisci</name>
    <dbReference type="NCBI Taxonomy" id="251723"/>
    <lineage>
        <taxon>Bacteria</taxon>
        <taxon>Pseudomonadati</taxon>
        <taxon>Pseudomonadota</taxon>
        <taxon>Gammaproteobacteria</taxon>
        <taxon>Pseudomonadales</taxon>
        <taxon>Pseudomonadaceae</taxon>
        <taxon>Pseudomonas</taxon>
        <taxon>Pseudomonas amygdali</taxon>
    </lineage>
</organism>
<dbReference type="EMBL" id="LJQN01000137">
    <property type="protein sequence ID" value="KPX52061.1"/>
    <property type="molecule type" value="Genomic_DNA"/>
</dbReference>
<keyword evidence="4" id="KW-0804">Transcription</keyword>
<dbReference type="Gene3D" id="1.10.10.10">
    <property type="entry name" value="Winged helix-like DNA-binding domain superfamily/Winged helix DNA-binding domain"/>
    <property type="match status" value="1"/>
</dbReference>
<dbReference type="GO" id="GO:0003700">
    <property type="term" value="F:DNA-binding transcription factor activity"/>
    <property type="evidence" value="ECO:0007669"/>
    <property type="project" value="InterPro"/>
</dbReference>
<accession>A0AB34U2N1</accession>
<evidence type="ECO:0000256" key="4">
    <source>
        <dbReference type="ARBA" id="ARBA00023163"/>
    </source>
</evidence>
<feature type="region of interest" description="Disordered" evidence="5">
    <location>
        <begin position="302"/>
        <end position="330"/>
    </location>
</feature>
<dbReference type="Gene3D" id="3.40.190.290">
    <property type="match status" value="1"/>
</dbReference>
<comment type="caution">
    <text evidence="7">The sequence shown here is derived from an EMBL/GenBank/DDBJ whole genome shotgun (WGS) entry which is preliminary data.</text>
</comment>
<dbReference type="PROSITE" id="PS50931">
    <property type="entry name" value="HTH_LYSR"/>
    <property type="match status" value="1"/>
</dbReference>
<gene>
    <name evidence="7" type="ORF">ALO67_100956</name>
</gene>
<evidence type="ECO:0000256" key="1">
    <source>
        <dbReference type="ARBA" id="ARBA00009437"/>
    </source>
</evidence>
<dbReference type="InterPro" id="IPR036388">
    <property type="entry name" value="WH-like_DNA-bd_sf"/>
</dbReference>
<dbReference type="GO" id="GO:0006351">
    <property type="term" value="P:DNA-templated transcription"/>
    <property type="evidence" value="ECO:0007669"/>
    <property type="project" value="TreeGrafter"/>
</dbReference>
<protein>
    <submittedName>
        <fullName evidence="7">LysR-family transcriptional regulator clustered with</fullName>
    </submittedName>
</protein>
<feature type="domain" description="HTH lysR-type" evidence="6">
    <location>
        <begin position="9"/>
        <end position="60"/>
    </location>
</feature>
<evidence type="ECO:0000256" key="3">
    <source>
        <dbReference type="ARBA" id="ARBA00023125"/>
    </source>
</evidence>
<proteinExistence type="inferred from homology"/>
<feature type="compositionally biased region" description="Polar residues" evidence="5">
    <location>
        <begin position="306"/>
        <end position="330"/>
    </location>
</feature>
<evidence type="ECO:0000313" key="7">
    <source>
        <dbReference type="EMBL" id="KPX52061.1"/>
    </source>
</evidence>
<evidence type="ECO:0000256" key="5">
    <source>
        <dbReference type="SAM" id="MobiDB-lite"/>
    </source>
</evidence>
<dbReference type="InterPro" id="IPR000847">
    <property type="entry name" value="LysR_HTH_N"/>
</dbReference>
<dbReference type="PANTHER" id="PTHR30537:SF35">
    <property type="entry name" value="TRANSCRIPTIONAL REGULATORY PROTEIN"/>
    <property type="match status" value="1"/>
</dbReference>
<dbReference type="Proteomes" id="UP000050545">
    <property type="component" value="Unassembled WGS sequence"/>
</dbReference>
<name>A0AB34U2N1_PSEA0</name>